<name>N1QLV6_SPHMS</name>
<feature type="transmembrane region" description="Helical" evidence="1">
    <location>
        <begin position="54"/>
        <end position="77"/>
    </location>
</feature>
<keyword evidence="1" id="KW-0812">Transmembrane</keyword>
<dbReference type="eggNOG" id="ENOG502SX2A">
    <property type="taxonomic scope" value="Eukaryota"/>
</dbReference>
<feature type="non-terminal residue" evidence="2">
    <location>
        <position position="1"/>
    </location>
</feature>
<evidence type="ECO:0000313" key="3">
    <source>
        <dbReference type="Proteomes" id="UP000016931"/>
    </source>
</evidence>
<dbReference type="Proteomes" id="UP000016931">
    <property type="component" value="Unassembled WGS sequence"/>
</dbReference>
<keyword evidence="3" id="KW-1185">Reference proteome</keyword>
<gene>
    <name evidence="2" type="ORF">SEPMUDRAFT_22114</name>
</gene>
<reference evidence="2 3" key="1">
    <citation type="journal article" date="2012" name="PLoS Pathog.">
        <title>Diverse lifestyles and strategies of plant pathogenesis encoded in the genomes of eighteen Dothideomycetes fungi.</title>
        <authorList>
            <person name="Ohm R.A."/>
            <person name="Feau N."/>
            <person name="Henrissat B."/>
            <person name="Schoch C.L."/>
            <person name="Horwitz B.A."/>
            <person name="Barry K.W."/>
            <person name="Condon B.J."/>
            <person name="Copeland A.C."/>
            <person name="Dhillon B."/>
            <person name="Glaser F."/>
            <person name="Hesse C.N."/>
            <person name="Kosti I."/>
            <person name="LaButti K."/>
            <person name="Lindquist E.A."/>
            <person name="Lucas S."/>
            <person name="Salamov A.A."/>
            <person name="Bradshaw R.E."/>
            <person name="Ciuffetti L."/>
            <person name="Hamelin R.C."/>
            <person name="Kema G.H.J."/>
            <person name="Lawrence C."/>
            <person name="Scott J.A."/>
            <person name="Spatafora J.W."/>
            <person name="Turgeon B.G."/>
            <person name="de Wit P.J.G.M."/>
            <person name="Zhong S."/>
            <person name="Goodwin S.B."/>
            <person name="Grigoriev I.V."/>
        </authorList>
    </citation>
    <scope>NUCLEOTIDE SEQUENCE [LARGE SCALE GENOMIC DNA]</scope>
    <source>
        <strain evidence="2 3">SO2202</strain>
    </source>
</reference>
<dbReference type="OMA" id="QMAYVRI"/>
<keyword evidence="1" id="KW-0472">Membrane</keyword>
<feature type="transmembrane region" description="Helical" evidence="1">
    <location>
        <begin position="6"/>
        <end position="33"/>
    </location>
</feature>
<dbReference type="STRING" id="692275.N1QLV6"/>
<evidence type="ECO:0000256" key="1">
    <source>
        <dbReference type="SAM" id="Phobius"/>
    </source>
</evidence>
<protein>
    <submittedName>
        <fullName evidence="2">Uncharacterized protein</fullName>
    </submittedName>
</protein>
<dbReference type="GeneID" id="27905485"/>
<sequence>PRQDVILLYVAPSHTAFTIASYAIGFFFIYGAVSYAQLFLKDAPEDSKRPKLPYYVKLMGAWSTVLIAAFGTVFILAPTKLIKSITAVRQRPQEQLKMTAATARQAAWYSTPMPWKLRIEVKRAVPFAKSALLYLKDPQQVLLDRSVPLASQNVALTSYNIGDSKWFTEKYALTGTLEHKEGGVFSGATRSMVNIWPGIKREVKRMFMRDQMAYMRIEGSGNFKLDLQNSHMLDGGKILDRMVGTDEDARPGI</sequence>
<keyword evidence="1" id="KW-1133">Transmembrane helix</keyword>
<dbReference type="EMBL" id="KB456260">
    <property type="protein sequence ID" value="EMF16224.1"/>
    <property type="molecule type" value="Genomic_DNA"/>
</dbReference>
<organism evidence="2 3">
    <name type="scientific">Sphaerulina musiva (strain SO2202)</name>
    <name type="common">Poplar stem canker fungus</name>
    <name type="synonym">Septoria musiva</name>
    <dbReference type="NCBI Taxonomy" id="692275"/>
    <lineage>
        <taxon>Eukaryota</taxon>
        <taxon>Fungi</taxon>
        <taxon>Dikarya</taxon>
        <taxon>Ascomycota</taxon>
        <taxon>Pezizomycotina</taxon>
        <taxon>Dothideomycetes</taxon>
        <taxon>Dothideomycetidae</taxon>
        <taxon>Mycosphaerellales</taxon>
        <taxon>Mycosphaerellaceae</taxon>
        <taxon>Sphaerulina</taxon>
    </lineage>
</organism>
<feature type="non-terminal residue" evidence="2">
    <location>
        <position position="253"/>
    </location>
</feature>
<dbReference type="OrthoDB" id="4140442at2759"/>
<proteinExistence type="predicted"/>
<dbReference type="AlphaFoldDB" id="N1QLV6"/>
<dbReference type="HOGENOM" id="CLU_1100717_0_0_1"/>
<dbReference type="RefSeq" id="XP_016764345.1">
    <property type="nucleotide sequence ID" value="XM_016908348.1"/>
</dbReference>
<accession>N1QLV6</accession>
<evidence type="ECO:0000313" key="2">
    <source>
        <dbReference type="EMBL" id="EMF16224.1"/>
    </source>
</evidence>